<dbReference type="PROSITE" id="PS50949">
    <property type="entry name" value="HTH_GNTR"/>
    <property type="match status" value="1"/>
</dbReference>
<dbReference type="Proteomes" id="UP000676409">
    <property type="component" value="Chromosome"/>
</dbReference>
<evidence type="ECO:0000259" key="4">
    <source>
        <dbReference type="PROSITE" id="PS50949"/>
    </source>
</evidence>
<evidence type="ECO:0000256" key="3">
    <source>
        <dbReference type="ARBA" id="ARBA00023163"/>
    </source>
</evidence>
<name>A0A975G136_9CAUL</name>
<dbReference type="Pfam" id="PF00392">
    <property type="entry name" value="GntR"/>
    <property type="match status" value="1"/>
</dbReference>
<dbReference type="InterPro" id="IPR011711">
    <property type="entry name" value="GntR_C"/>
</dbReference>
<organism evidence="5 6">
    <name type="scientific">Phenylobacterium montanum</name>
    <dbReference type="NCBI Taxonomy" id="2823693"/>
    <lineage>
        <taxon>Bacteria</taxon>
        <taxon>Pseudomonadati</taxon>
        <taxon>Pseudomonadota</taxon>
        <taxon>Alphaproteobacteria</taxon>
        <taxon>Caulobacterales</taxon>
        <taxon>Caulobacteraceae</taxon>
        <taxon>Phenylobacterium</taxon>
    </lineage>
</organism>
<gene>
    <name evidence="5" type="ORF">KCG34_02880</name>
</gene>
<evidence type="ECO:0000313" key="6">
    <source>
        <dbReference type="Proteomes" id="UP000676409"/>
    </source>
</evidence>
<dbReference type="Pfam" id="PF07729">
    <property type="entry name" value="FCD"/>
    <property type="match status" value="1"/>
</dbReference>
<dbReference type="AlphaFoldDB" id="A0A975G136"/>
<keyword evidence="6" id="KW-1185">Reference proteome</keyword>
<dbReference type="Gene3D" id="1.10.10.10">
    <property type="entry name" value="Winged helix-like DNA-binding domain superfamily/Winged helix DNA-binding domain"/>
    <property type="match status" value="1"/>
</dbReference>
<dbReference type="PANTHER" id="PTHR43537:SF39">
    <property type="entry name" value="HTH-TYPE TRANSCRIPTIONAL REGULATOR MCBR"/>
    <property type="match status" value="1"/>
</dbReference>
<dbReference type="RefSeq" id="WP_211938899.1">
    <property type="nucleotide sequence ID" value="NZ_CP073078.1"/>
</dbReference>
<evidence type="ECO:0000313" key="5">
    <source>
        <dbReference type="EMBL" id="QUD88849.1"/>
    </source>
</evidence>
<dbReference type="Gene3D" id="1.20.120.530">
    <property type="entry name" value="GntR ligand-binding domain-like"/>
    <property type="match status" value="1"/>
</dbReference>
<keyword evidence="1" id="KW-0805">Transcription regulation</keyword>
<proteinExistence type="predicted"/>
<reference evidence="5" key="1">
    <citation type="submission" date="2021-04" db="EMBL/GenBank/DDBJ databases">
        <title>The complete genome sequence of Caulobacter sp. S6.</title>
        <authorList>
            <person name="Tang Y."/>
            <person name="Ouyang W."/>
            <person name="Liu Q."/>
            <person name="Huang B."/>
            <person name="Guo Z."/>
            <person name="Lei P."/>
        </authorList>
    </citation>
    <scope>NUCLEOTIDE SEQUENCE</scope>
    <source>
        <strain evidence="5">S6</strain>
    </source>
</reference>
<sequence>MANASTGKSKAQSVAEVEDLEPAVEPVLHASIYDDLRRRMITGKIVPGVGLSTRGLALELGVSQMPVRDALSRLAAEGAVAIRSKRKIEVPPMNPERFTDLLDCRLLLEPEAAVQALPHITPAKMKQLREIDAALDTAMENGDVIGYMEKNFEFHFALYRANNRPTLNRLIETLWLQFGPFMRVVYGRYGTANLVDQHRVALDAIEAGDADSLRRAIAGDIADGMGLIGRTSWS</sequence>
<dbReference type="SMART" id="SM00895">
    <property type="entry name" value="FCD"/>
    <property type="match status" value="1"/>
</dbReference>
<dbReference type="KEGG" id="caul:KCG34_02880"/>
<protein>
    <submittedName>
        <fullName evidence="5">GntR family transcriptional regulator</fullName>
    </submittedName>
</protein>
<evidence type="ECO:0000256" key="2">
    <source>
        <dbReference type="ARBA" id="ARBA00023125"/>
    </source>
</evidence>
<dbReference type="SUPFAM" id="SSF48008">
    <property type="entry name" value="GntR ligand-binding domain-like"/>
    <property type="match status" value="1"/>
</dbReference>
<dbReference type="PANTHER" id="PTHR43537">
    <property type="entry name" value="TRANSCRIPTIONAL REGULATOR, GNTR FAMILY"/>
    <property type="match status" value="1"/>
</dbReference>
<feature type="domain" description="HTH gntR-type" evidence="4">
    <location>
        <begin position="26"/>
        <end position="93"/>
    </location>
</feature>
<keyword evidence="3" id="KW-0804">Transcription</keyword>
<dbReference type="InterPro" id="IPR036388">
    <property type="entry name" value="WH-like_DNA-bd_sf"/>
</dbReference>
<dbReference type="InterPro" id="IPR008920">
    <property type="entry name" value="TF_FadR/GntR_C"/>
</dbReference>
<evidence type="ECO:0000256" key="1">
    <source>
        <dbReference type="ARBA" id="ARBA00023015"/>
    </source>
</evidence>
<dbReference type="GO" id="GO:0003677">
    <property type="term" value="F:DNA binding"/>
    <property type="evidence" value="ECO:0007669"/>
    <property type="project" value="UniProtKB-KW"/>
</dbReference>
<dbReference type="GO" id="GO:0003700">
    <property type="term" value="F:DNA-binding transcription factor activity"/>
    <property type="evidence" value="ECO:0007669"/>
    <property type="project" value="InterPro"/>
</dbReference>
<dbReference type="InterPro" id="IPR000524">
    <property type="entry name" value="Tscrpt_reg_HTH_GntR"/>
</dbReference>
<dbReference type="SMART" id="SM00345">
    <property type="entry name" value="HTH_GNTR"/>
    <property type="match status" value="1"/>
</dbReference>
<dbReference type="EMBL" id="CP073078">
    <property type="protein sequence ID" value="QUD88849.1"/>
    <property type="molecule type" value="Genomic_DNA"/>
</dbReference>
<dbReference type="SUPFAM" id="SSF46785">
    <property type="entry name" value="Winged helix' DNA-binding domain"/>
    <property type="match status" value="1"/>
</dbReference>
<dbReference type="InterPro" id="IPR036390">
    <property type="entry name" value="WH_DNA-bd_sf"/>
</dbReference>
<keyword evidence="2" id="KW-0238">DNA-binding</keyword>
<accession>A0A975G136</accession>